<dbReference type="Pfam" id="PF12840">
    <property type="entry name" value="HTH_20"/>
    <property type="match status" value="1"/>
</dbReference>
<keyword evidence="1" id="KW-0472">Membrane</keyword>
<dbReference type="CDD" id="cd00090">
    <property type="entry name" value="HTH_ARSR"/>
    <property type="match status" value="1"/>
</dbReference>
<proteinExistence type="predicted"/>
<protein>
    <recommendedName>
        <fullName evidence="4">HTH arsR-type domain-containing protein</fullName>
    </recommendedName>
</protein>
<dbReference type="Gene3D" id="1.10.10.10">
    <property type="entry name" value="Winged helix-like DNA-binding domain superfamily/Winged helix DNA-binding domain"/>
    <property type="match status" value="1"/>
</dbReference>
<name>A0A2R6BAY1_9ARCH</name>
<comment type="caution">
    <text evidence="2">The sequence shown here is derived from an EMBL/GenBank/DDBJ whole genome shotgun (WGS) entry which is preliminary data.</text>
</comment>
<dbReference type="SUPFAM" id="SSF46785">
    <property type="entry name" value="Winged helix' DNA-binding domain"/>
    <property type="match status" value="1"/>
</dbReference>
<evidence type="ECO:0000313" key="2">
    <source>
        <dbReference type="EMBL" id="PSN95746.1"/>
    </source>
</evidence>
<dbReference type="InterPro" id="IPR011991">
    <property type="entry name" value="ArsR-like_HTH"/>
</dbReference>
<sequence>EDFMVVVDGDDQLLEDVCRELANTSSRLILKALSSEPKSCGEIASQLGLTVQDVNQRLDRLEKIGLVCGSESSDGGRGRPPRVYSISRYALLLFPVGVGPKKGLFSAIKRSARRLFLERVLTSLLASATAFLSSVYLFVPQTPKNSPIYPLASNSGLGYTGTALISSMVVSLIVYAVVWKTTGKFTW</sequence>
<keyword evidence="1" id="KW-1133">Transmembrane helix</keyword>
<reference evidence="2 3" key="1">
    <citation type="submission" date="2017-04" db="EMBL/GenBank/DDBJ databases">
        <title>Novel microbial lineages endemic to geothermal iron-oxide mats fill important gaps in the evolutionary history of Archaea.</title>
        <authorList>
            <person name="Jay Z.J."/>
            <person name="Beam J.P."/>
            <person name="Dlakic M."/>
            <person name="Rusch D.B."/>
            <person name="Kozubal M.A."/>
            <person name="Inskeep W.P."/>
        </authorList>
    </citation>
    <scope>NUCLEOTIDE SEQUENCE [LARGE SCALE GENOMIC DNA]</scope>
    <source>
        <strain evidence="2">ECH_B_SAG-C16</strain>
    </source>
</reference>
<dbReference type="InterPro" id="IPR036388">
    <property type="entry name" value="WH-like_DNA-bd_sf"/>
</dbReference>
<organism evidence="2 3">
    <name type="scientific">Candidatus Marsarchaeota G2 archaeon ECH_B_SAG-C16</name>
    <dbReference type="NCBI Taxonomy" id="1978163"/>
    <lineage>
        <taxon>Archaea</taxon>
        <taxon>Candidatus Marsarchaeota</taxon>
        <taxon>Candidatus Marsarchaeota group 2</taxon>
    </lineage>
</organism>
<feature type="transmembrane region" description="Helical" evidence="1">
    <location>
        <begin position="120"/>
        <end position="139"/>
    </location>
</feature>
<dbReference type="Proteomes" id="UP000240681">
    <property type="component" value="Unassembled WGS sequence"/>
</dbReference>
<dbReference type="AlphaFoldDB" id="A0A2R6BAY1"/>
<evidence type="ECO:0008006" key="4">
    <source>
        <dbReference type="Google" id="ProtNLM"/>
    </source>
</evidence>
<feature type="non-terminal residue" evidence="2">
    <location>
        <position position="1"/>
    </location>
</feature>
<evidence type="ECO:0000313" key="3">
    <source>
        <dbReference type="Proteomes" id="UP000240681"/>
    </source>
</evidence>
<accession>A0A2R6BAY1</accession>
<feature type="transmembrane region" description="Helical" evidence="1">
    <location>
        <begin position="159"/>
        <end position="178"/>
    </location>
</feature>
<gene>
    <name evidence="2" type="ORF">B9Q09_02800</name>
</gene>
<dbReference type="InterPro" id="IPR036390">
    <property type="entry name" value="WH_DNA-bd_sf"/>
</dbReference>
<dbReference type="EMBL" id="NEXK01000056">
    <property type="protein sequence ID" value="PSN95746.1"/>
    <property type="molecule type" value="Genomic_DNA"/>
</dbReference>
<keyword evidence="1" id="KW-0812">Transmembrane</keyword>
<evidence type="ECO:0000256" key="1">
    <source>
        <dbReference type="SAM" id="Phobius"/>
    </source>
</evidence>